<evidence type="ECO:0000313" key="3">
    <source>
        <dbReference type="Proteomes" id="UP001501175"/>
    </source>
</evidence>
<dbReference type="GO" id="GO:0004519">
    <property type="term" value="F:endonuclease activity"/>
    <property type="evidence" value="ECO:0007669"/>
    <property type="project" value="UniProtKB-KW"/>
</dbReference>
<protein>
    <submittedName>
        <fullName evidence="2">Endonuclease domain-containing protein</fullName>
    </submittedName>
</protein>
<keyword evidence="2" id="KW-0540">Nuclease</keyword>
<comment type="caution">
    <text evidence="2">The sequence shown here is derived from an EMBL/GenBank/DDBJ whole genome shotgun (WGS) entry which is preliminary data.</text>
</comment>
<evidence type="ECO:0000313" key="2">
    <source>
        <dbReference type="EMBL" id="GAA4458843.1"/>
    </source>
</evidence>
<dbReference type="EMBL" id="BAABHD010000030">
    <property type="protein sequence ID" value="GAA4458843.1"/>
    <property type="molecule type" value="Genomic_DNA"/>
</dbReference>
<name>A0ABP8N1H0_9BACT</name>
<organism evidence="2 3">
    <name type="scientific">Nibrella saemangeumensis</name>
    <dbReference type="NCBI Taxonomy" id="1084526"/>
    <lineage>
        <taxon>Bacteria</taxon>
        <taxon>Pseudomonadati</taxon>
        <taxon>Bacteroidota</taxon>
        <taxon>Cytophagia</taxon>
        <taxon>Cytophagales</taxon>
        <taxon>Spirosomataceae</taxon>
        <taxon>Nibrella</taxon>
    </lineage>
</organism>
<dbReference type="InterPro" id="IPR011335">
    <property type="entry name" value="Restrct_endonuc-II-like"/>
</dbReference>
<dbReference type="Proteomes" id="UP001501175">
    <property type="component" value="Unassembled WGS sequence"/>
</dbReference>
<accession>A0ABP8N1H0</accession>
<dbReference type="PANTHER" id="PTHR38590">
    <property type="entry name" value="BLL0828 PROTEIN"/>
    <property type="match status" value="1"/>
</dbReference>
<dbReference type="SUPFAM" id="SSF52980">
    <property type="entry name" value="Restriction endonuclease-like"/>
    <property type="match status" value="1"/>
</dbReference>
<keyword evidence="3" id="KW-1185">Reference proteome</keyword>
<feature type="domain" description="DUF559" evidence="1">
    <location>
        <begin position="8"/>
        <end position="114"/>
    </location>
</feature>
<dbReference type="InterPro" id="IPR047216">
    <property type="entry name" value="Endonuclease_DUF559_bact"/>
</dbReference>
<dbReference type="CDD" id="cd01038">
    <property type="entry name" value="Endonuclease_DUF559"/>
    <property type="match status" value="1"/>
</dbReference>
<dbReference type="PANTHER" id="PTHR38590:SF1">
    <property type="entry name" value="BLL0828 PROTEIN"/>
    <property type="match status" value="1"/>
</dbReference>
<evidence type="ECO:0000259" key="1">
    <source>
        <dbReference type="Pfam" id="PF04480"/>
    </source>
</evidence>
<keyword evidence="2" id="KW-0255">Endonuclease</keyword>
<dbReference type="RefSeq" id="WP_345244846.1">
    <property type="nucleotide sequence ID" value="NZ_BAABHD010000030.1"/>
</dbReference>
<dbReference type="Pfam" id="PF04480">
    <property type="entry name" value="DUF559"/>
    <property type="match status" value="1"/>
</dbReference>
<dbReference type="Gene3D" id="3.40.960.10">
    <property type="entry name" value="VSR Endonuclease"/>
    <property type="match status" value="1"/>
</dbReference>
<reference evidence="3" key="1">
    <citation type="journal article" date="2019" name="Int. J. Syst. Evol. Microbiol.">
        <title>The Global Catalogue of Microorganisms (GCM) 10K type strain sequencing project: providing services to taxonomists for standard genome sequencing and annotation.</title>
        <authorList>
            <consortium name="The Broad Institute Genomics Platform"/>
            <consortium name="The Broad Institute Genome Sequencing Center for Infectious Disease"/>
            <person name="Wu L."/>
            <person name="Ma J."/>
        </authorList>
    </citation>
    <scope>NUCLEOTIDE SEQUENCE [LARGE SCALE GENOMIC DNA]</scope>
    <source>
        <strain evidence="3">JCM 17927</strain>
    </source>
</reference>
<sequence length="134" mass="15929">MKIHYNPKLKELARQLRNNATKSEIRLWQHLKRDQLMGYDFHRQKPIDQFIADFYCHRLRLVIELDGYSHQFAEVAERDMRKEQRLQELGLTVLRFTDYEVLHRTVAVLGVIENFILDFEEGRGSGSTPPCPPF</sequence>
<keyword evidence="2" id="KW-0378">Hydrolase</keyword>
<dbReference type="InterPro" id="IPR007569">
    <property type="entry name" value="DUF559"/>
</dbReference>
<proteinExistence type="predicted"/>
<gene>
    <name evidence="2" type="ORF">GCM10023189_31740</name>
</gene>